<keyword evidence="2" id="KW-1185">Reference proteome</keyword>
<dbReference type="InterPro" id="IPR003835">
    <property type="entry name" value="Glyco_trans_19"/>
</dbReference>
<evidence type="ECO:0000313" key="2">
    <source>
        <dbReference type="Proteomes" id="UP000636505"/>
    </source>
</evidence>
<dbReference type="GO" id="GO:0009245">
    <property type="term" value="P:lipid A biosynthetic process"/>
    <property type="evidence" value="ECO:0007669"/>
    <property type="project" value="InterPro"/>
</dbReference>
<dbReference type="AlphaFoldDB" id="A0A8J7DNE6"/>
<dbReference type="SUPFAM" id="SSF53756">
    <property type="entry name" value="UDP-Glycosyltransferase/glycogen phosphorylase"/>
    <property type="match status" value="1"/>
</dbReference>
<dbReference type="GO" id="GO:0016020">
    <property type="term" value="C:membrane"/>
    <property type="evidence" value="ECO:0007669"/>
    <property type="project" value="GOC"/>
</dbReference>
<reference evidence="1" key="1">
    <citation type="submission" date="2020-10" db="EMBL/GenBank/DDBJ databases">
        <authorList>
            <person name="Castelo-Branco R."/>
            <person name="Eusebio N."/>
            <person name="Adriana R."/>
            <person name="Vieira A."/>
            <person name="Brugerolle De Fraissinette N."/>
            <person name="Rezende De Castro R."/>
            <person name="Schneider M.P."/>
            <person name="Vasconcelos V."/>
            <person name="Leao P.N."/>
        </authorList>
    </citation>
    <scope>NUCLEOTIDE SEQUENCE</scope>
    <source>
        <strain evidence="1">LEGE 07310</strain>
    </source>
</reference>
<proteinExistence type="predicted"/>
<evidence type="ECO:0000313" key="1">
    <source>
        <dbReference type="EMBL" id="MBE9080001.1"/>
    </source>
</evidence>
<dbReference type="PANTHER" id="PTHR30372">
    <property type="entry name" value="LIPID-A-DISACCHARIDE SYNTHASE"/>
    <property type="match status" value="1"/>
</dbReference>
<dbReference type="GO" id="GO:0005543">
    <property type="term" value="F:phospholipid binding"/>
    <property type="evidence" value="ECO:0007669"/>
    <property type="project" value="TreeGrafter"/>
</dbReference>
<comment type="caution">
    <text evidence="1">The sequence shown here is derived from an EMBL/GenBank/DDBJ whole genome shotgun (WGS) entry which is preliminary data.</text>
</comment>
<gene>
    <name evidence="1" type="ORF">IQ241_22370</name>
</gene>
<sequence>MPTDLLILTNGPGEIATWVKPVVQALRDRIPNHTDLRISVMLSPCPHASGDEHRTALGYDEIDRVQPASAFFRFLLTGKTVDGWDWYSQGIVVFLGGDQLFPVLIGRRLGYPTVAYAEWEARWPQWIDHYGVMKPQTIRPKYRAKYRHKFTVVGDLMADVPMASAKAAIRTQLSIGPETELIGLMPGSKPLKLEPGVPLVLGIADRLRQQRPNAYFVIAVAPTVALDRLAFYADPERNSAVALMQGPAVELVKPTQPGALPYFQTQAGTRVYLWTAFPAFDLLSQCQLCLTTVGGNTAQLGALAVPMIVLVPTQRITAVKTWDGLPGTLTQLPGVGAALRQVINPLMIAFIRRTQKRLAWPNIWAQRQVVPELIGPLTPTAVAELALDYLDHPEKLVAMRQALQQLRGQPGAAKKLTQIILDRLNYRYTETVEQSHGAELSPHS</sequence>
<dbReference type="PANTHER" id="PTHR30372:SF6">
    <property type="entry name" value="LIPID-A-DISACCHARIDE SYNTHASE"/>
    <property type="match status" value="1"/>
</dbReference>
<dbReference type="RefSeq" id="WP_193911519.1">
    <property type="nucleotide sequence ID" value="NZ_JADEXG010000077.1"/>
</dbReference>
<dbReference type="EMBL" id="JADEXG010000077">
    <property type="protein sequence ID" value="MBE9080001.1"/>
    <property type="molecule type" value="Genomic_DNA"/>
</dbReference>
<protein>
    <submittedName>
        <fullName evidence="1">Lipid-A-disaccharide synthase</fullName>
    </submittedName>
</protein>
<dbReference type="GO" id="GO:0008915">
    <property type="term" value="F:lipid-A-disaccharide synthase activity"/>
    <property type="evidence" value="ECO:0007669"/>
    <property type="project" value="InterPro"/>
</dbReference>
<dbReference type="Proteomes" id="UP000636505">
    <property type="component" value="Unassembled WGS sequence"/>
</dbReference>
<accession>A0A8J7DNE6</accession>
<organism evidence="1 2">
    <name type="scientific">Vasconcelosia minhoensis LEGE 07310</name>
    <dbReference type="NCBI Taxonomy" id="915328"/>
    <lineage>
        <taxon>Bacteria</taxon>
        <taxon>Bacillati</taxon>
        <taxon>Cyanobacteriota</taxon>
        <taxon>Cyanophyceae</taxon>
        <taxon>Nodosilineales</taxon>
        <taxon>Cymatolegaceae</taxon>
        <taxon>Vasconcelosia</taxon>
        <taxon>Vasconcelosia minhoensis</taxon>
    </lineage>
</organism>
<name>A0A8J7DNE6_9CYAN</name>